<evidence type="ECO:0000256" key="1">
    <source>
        <dbReference type="SAM" id="MobiDB-lite"/>
    </source>
</evidence>
<evidence type="ECO:0000313" key="3">
    <source>
        <dbReference type="Proteomes" id="UP000028659"/>
    </source>
</evidence>
<name>A0A076GDW0_9CAUD</name>
<keyword evidence="3" id="KW-1185">Reference proteome</keyword>
<gene>
    <name evidence="2" type="primary">71</name>
    <name evidence="2" type="ORF">PBI_SPARKY_71</name>
</gene>
<feature type="compositionally biased region" description="Basic and acidic residues" evidence="1">
    <location>
        <begin position="37"/>
        <end position="48"/>
    </location>
</feature>
<evidence type="ECO:0000313" key="2">
    <source>
        <dbReference type="EMBL" id="AII28215.1"/>
    </source>
</evidence>
<dbReference type="Proteomes" id="UP000028659">
    <property type="component" value="Genome"/>
</dbReference>
<proteinExistence type="predicted"/>
<dbReference type="GeneID" id="23680238"/>
<sequence length="48" mass="5308">MWRPGTPRTVPASASTVGKSPTRRADRAATTATENTSTDKPKDYRDDW</sequence>
<reference evidence="2 3" key="1">
    <citation type="submission" date="2014-07" db="EMBL/GenBank/DDBJ databases">
        <authorList>
            <person name="Simmons-Yager K."/>
            <person name="Taylor B.J."/>
            <person name="Thorniley A.J."/>
            <person name="Dasenko M.A."/>
            <person name="Denver D.R."/>
            <person name="Garcia-Ruiz H."/>
            <person name="Hoyer J.S."/>
            <person name="Jogdeo S."/>
            <person name="Sullivan C.M."/>
            <person name="Peterson M.R."/>
            <person name="Rowley E.R."/>
            <person name="Schnitzler C.E."/>
            <person name="Vining K.J."/>
            <person name="Almabruk K.H."/>
            <person name="Banawas S."/>
            <person name="Beatty C."/>
            <person name="Bullock C.J."/>
            <person name="Cappellazzi J.E."/>
            <person name="Chagani S.E."/>
            <person name="Chatterjee P."/>
            <person name="Cram E.D."/>
            <person name="Elorriaga M.E.S.T.E.F.A."/>
            <person name="Esser M."/>
            <person name="Fellows E.J."/>
            <person name="Garcia G.R."/>
            <person name="Gullaba J.M."/>
            <person name="Kinsley M.A."/>
            <person name="Luo F."/>
            <person name="Mcginnis M."/>
            <person name="Paquette C.E."/>
            <person name="Reddekopp R.L."/>
            <person name="Rosen K.L."/>
            <person name="Sahlfeld L.M."/>
            <person name="Vondras A.M."/>
            <person name="Wang J.X."/>
            <person name="Weiss E.S."/>
            <person name="Wernick R."/>
            <person name="Abuelizz H.A."/>
            <person name="Amaro Y."/>
            <person name="Archer C.L."/>
            <person name="Basu A."/>
            <person name="Bellinger M.R."/>
            <person name="Johnson S.F."/>
            <person name="Kitchen S.A."/>
            <person name="Li M."/>
            <person name="Morey-Castro K.E."/>
            <person name="Lavalleur H.J."/>
            <person name="Rangel L.J."/>
            <person name="Ree J.F."/>
            <person name="Shay S.D."/>
            <person name="Sheng Y."/>
            <person name="Smyth J.C."/>
            <person name="Stamm E.A."/>
            <person name="Taylor C.R."/>
            <person name="Vining O.B."/>
            <person name="Wanzeck K.M."/>
            <person name="Watson G."/>
            <person name="Bruck A.J."/>
            <person name="Anders K.R."/>
            <person name="Braun M.A."/>
            <person name="Delesalle V.A."/>
            <person name="Hughes L.E."/>
            <person name="Ware V.C."/>
            <person name="Bradley K.W."/>
            <person name="Barker L.P."/>
            <person name="Asai D.J."/>
            <person name="Bowman C.A."/>
            <person name="Russell D.A."/>
            <person name="Pope W.H."/>
            <person name="Jacobs-Sera D."/>
            <person name="Hendrix R.W."/>
            <person name="Hatfull G.F."/>
        </authorList>
    </citation>
    <scope>NUCLEOTIDE SEQUENCE [LARGE SCALE GENOMIC DNA]</scope>
</reference>
<protein>
    <submittedName>
        <fullName evidence="2">Uncharacterized protein</fullName>
    </submittedName>
</protein>
<feature type="region of interest" description="Disordered" evidence="1">
    <location>
        <begin position="1"/>
        <end position="48"/>
    </location>
</feature>
<dbReference type="KEGG" id="vg:23680238"/>
<accession>A0A076GDW0</accession>
<organism evidence="2 3">
    <name type="scientific">Mycobacterium phage Sparky</name>
    <dbReference type="NCBI Taxonomy" id="1527493"/>
    <lineage>
        <taxon>Viruses</taxon>
        <taxon>Duplodnaviria</taxon>
        <taxon>Heunggongvirae</taxon>
        <taxon>Uroviricota</taxon>
        <taxon>Caudoviricetes</taxon>
        <taxon>Sparkyvirus</taxon>
        <taxon>Sparkyvirus sparky</taxon>
    </lineage>
</organism>
<dbReference type="EMBL" id="KM083128">
    <property type="protein sequence ID" value="AII28215.1"/>
    <property type="molecule type" value="Genomic_DNA"/>
</dbReference>
<dbReference type="RefSeq" id="YP_009125450.1">
    <property type="nucleotide sequence ID" value="NC_026597.1"/>
</dbReference>